<feature type="transmembrane region" description="Helical" evidence="12">
    <location>
        <begin position="236"/>
        <end position="256"/>
    </location>
</feature>
<evidence type="ECO:0000256" key="11">
    <source>
        <dbReference type="ARBA" id="ARBA00023201"/>
    </source>
</evidence>
<keyword evidence="3" id="KW-0813">Transport</keyword>
<protein>
    <submittedName>
        <fullName evidence="14">Sodium/hydrogen exchanger</fullName>
    </submittedName>
</protein>
<keyword evidence="6 12" id="KW-0812">Transmembrane</keyword>
<evidence type="ECO:0000256" key="6">
    <source>
        <dbReference type="ARBA" id="ARBA00022692"/>
    </source>
</evidence>
<gene>
    <name evidence="14" type="ORF">SS37A_19770</name>
</gene>
<feature type="transmembrane region" description="Helical" evidence="12">
    <location>
        <begin position="6"/>
        <end position="22"/>
    </location>
</feature>
<keyword evidence="9" id="KW-0406">Ion transport</keyword>
<feature type="transmembrane region" description="Helical" evidence="12">
    <location>
        <begin position="84"/>
        <end position="108"/>
    </location>
</feature>
<proteinExistence type="inferred from homology"/>
<evidence type="ECO:0000256" key="8">
    <source>
        <dbReference type="ARBA" id="ARBA00023053"/>
    </source>
</evidence>
<feature type="transmembrane region" description="Helical" evidence="12">
    <location>
        <begin position="55"/>
        <end position="72"/>
    </location>
</feature>
<accession>A0ABM8E9C0</accession>
<evidence type="ECO:0000259" key="13">
    <source>
        <dbReference type="Pfam" id="PF00999"/>
    </source>
</evidence>
<evidence type="ECO:0000256" key="12">
    <source>
        <dbReference type="SAM" id="Phobius"/>
    </source>
</evidence>
<sequence length="407" mass="42507">MDESIGQVVLLLAVAMIVAIGARQIKLPYTVGLVVVGAALTLSHTDFGPHLTHDLIYDLILPPLLFEAALSIPWRELRRDGPPILALSTLGTAAAAAAVATGMTSLLGWPLASALVYGSLIAATDPVAIIAMFKDNKIHGRMRLLVEAESLMNDGAAAVLFAVTLGWALAGGGEQLGLETLGTLARIVLGGIGVGAACGAAAILLAGRASEHLVEAALTTIAAFSSFLLAEHLHVSGVLATVTAGLMMGNLGLLSAEDKSYLTRKGREFVVSFWEYAAFVANSVVFLLIGIDVAGAPFESYGPKLIAGAILIGLIGRALTVYPISSAFLRSRWAVTFPEQHVLWWGGLRGALGLALALSLPPTLPMRDEIMVATFAVVGFSIVIQGLTMPLLLRRLGFLEEANGGHH</sequence>
<dbReference type="PRINTS" id="PR01084">
    <property type="entry name" value="NAHEXCHNGR"/>
</dbReference>
<evidence type="ECO:0000256" key="2">
    <source>
        <dbReference type="ARBA" id="ARBA00007367"/>
    </source>
</evidence>
<evidence type="ECO:0000256" key="5">
    <source>
        <dbReference type="ARBA" id="ARBA00022475"/>
    </source>
</evidence>
<dbReference type="PANTHER" id="PTHR10110:SF195">
    <property type="entry name" value="NA(+)_H(+) ANTIPORTER NHAS2"/>
    <property type="match status" value="1"/>
</dbReference>
<dbReference type="InterPro" id="IPR018422">
    <property type="entry name" value="Cation/H_exchanger_CPA1"/>
</dbReference>
<feature type="transmembrane region" description="Helical" evidence="12">
    <location>
        <begin position="306"/>
        <end position="329"/>
    </location>
</feature>
<feature type="transmembrane region" description="Helical" evidence="12">
    <location>
        <begin position="341"/>
        <end position="358"/>
    </location>
</feature>
<dbReference type="RefSeq" id="WP_281927629.1">
    <property type="nucleotide sequence ID" value="NZ_AP027142.1"/>
</dbReference>
<evidence type="ECO:0000313" key="14">
    <source>
        <dbReference type="EMBL" id="BDV34448.1"/>
    </source>
</evidence>
<feature type="transmembrane region" description="Helical" evidence="12">
    <location>
        <begin position="213"/>
        <end position="230"/>
    </location>
</feature>
<keyword evidence="15" id="KW-1185">Reference proteome</keyword>
<keyword evidence="8" id="KW-0915">Sodium</keyword>
<feature type="transmembrane region" description="Helical" evidence="12">
    <location>
        <begin position="154"/>
        <end position="172"/>
    </location>
</feature>
<comment type="similarity">
    <text evidence="2">Belongs to the monovalent cation:proton antiporter 1 (CPA1) transporter (TC 2.A.36) family.</text>
</comment>
<keyword evidence="7 12" id="KW-1133">Transmembrane helix</keyword>
<feature type="transmembrane region" description="Helical" evidence="12">
    <location>
        <begin position="184"/>
        <end position="206"/>
    </location>
</feature>
<feature type="domain" description="Cation/H+ exchanger transmembrane" evidence="13">
    <location>
        <begin position="13"/>
        <end position="394"/>
    </location>
</feature>
<dbReference type="Pfam" id="PF00999">
    <property type="entry name" value="Na_H_Exchanger"/>
    <property type="match status" value="1"/>
</dbReference>
<dbReference type="PANTHER" id="PTHR10110">
    <property type="entry name" value="SODIUM/HYDROGEN EXCHANGER"/>
    <property type="match status" value="1"/>
</dbReference>
<evidence type="ECO:0000256" key="9">
    <source>
        <dbReference type="ARBA" id="ARBA00023065"/>
    </source>
</evidence>
<comment type="subcellular location">
    <subcellularLocation>
        <location evidence="1">Cell membrane</location>
        <topology evidence="1">Multi-pass membrane protein</topology>
    </subcellularLocation>
</comment>
<feature type="transmembrane region" description="Helical" evidence="12">
    <location>
        <begin position="370"/>
        <end position="393"/>
    </location>
</feature>
<dbReference type="Gene3D" id="6.10.140.1330">
    <property type="match status" value="1"/>
</dbReference>
<evidence type="ECO:0000256" key="1">
    <source>
        <dbReference type="ARBA" id="ARBA00004651"/>
    </source>
</evidence>
<reference evidence="14 15" key="1">
    <citation type="journal article" date="2023" name="Int. J. Syst. Evol. Microbiol.">
        <title>Methylocystis iwaonis sp. nov., a type II methane-oxidizing bacterium from surface soil of a rice paddy field in Japan, and emended description of the genus Methylocystis (ex Whittenbury et al. 1970) Bowman et al. 1993.</title>
        <authorList>
            <person name="Kaise H."/>
            <person name="Sawadogo J.B."/>
            <person name="Alam M.S."/>
            <person name="Ueno C."/>
            <person name="Dianou D."/>
            <person name="Shinjo R."/>
            <person name="Asakawa S."/>
        </authorList>
    </citation>
    <scope>NUCLEOTIDE SEQUENCE [LARGE SCALE GENOMIC DNA]</scope>
    <source>
        <strain evidence="14 15">SS37A-Re</strain>
    </source>
</reference>
<keyword evidence="4" id="KW-0050">Antiport</keyword>
<evidence type="ECO:0000256" key="7">
    <source>
        <dbReference type="ARBA" id="ARBA00022989"/>
    </source>
</evidence>
<dbReference type="Proteomes" id="UP001317629">
    <property type="component" value="Chromosome"/>
</dbReference>
<keyword evidence="11" id="KW-0739">Sodium transport</keyword>
<evidence type="ECO:0000256" key="3">
    <source>
        <dbReference type="ARBA" id="ARBA00022448"/>
    </source>
</evidence>
<keyword evidence="5" id="KW-1003">Cell membrane</keyword>
<name>A0ABM8E9C0_9HYPH</name>
<keyword evidence="10 12" id="KW-0472">Membrane</keyword>
<organism evidence="14 15">
    <name type="scientific">Methylocystis iwaonis</name>
    <dbReference type="NCBI Taxonomy" id="2885079"/>
    <lineage>
        <taxon>Bacteria</taxon>
        <taxon>Pseudomonadati</taxon>
        <taxon>Pseudomonadota</taxon>
        <taxon>Alphaproteobacteria</taxon>
        <taxon>Hyphomicrobiales</taxon>
        <taxon>Methylocystaceae</taxon>
        <taxon>Methylocystis</taxon>
    </lineage>
</organism>
<dbReference type="InterPro" id="IPR006153">
    <property type="entry name" value="Cation/H_exchanger_TM"/>
</dbReference>
<feature type="transmembrane region" description="Helical" evidence="12">
    <location>
        <begin position="114"/>
        <end position="133"/>
    </location>
</feature>
<evidence type="ECO:0000256" key="4">
    <source>
        <dbReference type="ARBA" id="ARBA00022449"/>
    </source>
</evidence>
<feature type="transmembrane region" description="Helical" evidence="12">
    <location>
        <begin position="276"/>
        <end position="294"/>
    </location>
</feature>
<feature type="transmembrane region" description="Helical" evidence="12">
    <location>
        <begin position="27"/>
        <end position="43"/>
    </location>
</feature>
<evidence type="ECO:0000313" key="15">
    <source>
        <dbReference type="Proteomes" id="UP001317629"/>
    </source>
</evidence>
<dbReference type="InterPro" id="IPR004709">
    <property type="entry name" value="NaH_exchanger"/>
</dbReference>
<evidence type="ECO:0000256" key="10">
    <source>
        <dbReference type="ARBA" id="ARBA00023136"/>
    </source>
</evidence>
<dbReference type="EMBL" id="AP027142">
    <property type="protein sequence ID" value="BDV34448.1"/>
    <property type="molecule type" value="Genomic_DNA"/>
</dbReference>